<keyword evidence="2" id="KW-0732">Signal</keyword>
<dbReference type="RefSeq" id="WP_011715076.1">
    <property type="nucleotide sequence ID" value="NC_008576.1"/>
</dbReference>
<gene>
    <name evidence="3" type="ordered locus">Mmc1_3535</name>
</gene>
<dbReference type="SUPFAM" id="SSF53850">
    <property type="entry name" value="Periplasmic binding protein-like II"/>
    <property type="match status" value="1"/>
</dbReference>
<accession>A0LDH7</accession>
<reference evidence="4" key="1">
    <citation type="journal article" date="2009" name="Appl. Environ. Microbiol.">
        <title>Complete genome sequence of the chemolithoautotrophic marine magnetotactic coccus strain MC-1.</title>
        <authorList>
            <person name="Schubbe S."/>
            <person name="Williams T.J."/>
            <person name="Xie G."/>
            <person name="Kiss H.E."/>
            <person name="Brettin T.S."/>
            <person name="Martinez D."/>
            <person name="Ross C.A."/>
            <person name="Schuler D."/>
            <person name="Cox B.L."/>
            <person name="Nealson K.H."/>
            <person name="Bazylinski D.A."/>
        </authorList>
    </citation>
    <scope>NUCLEOTIDE SEQUENCE [LARGE SCALE GENOMIC DNA]</scope>
    <source>
        <strain evidence="4">ATCC BAA-1437 / JCM 17883 / MC-1</strain>
    </source>
</reference>
<dbReference type="HOGENOM" id="CLU_051472_6_2_5"/>
<dbReference type="InterPro" id="IPR005770">
    <property type="entry name" value="PhnD"/>
</dbReference>
<reference evidence="3 4" key="2">
    <citation type="journal article" date="2012" name="Int. J. Syst. Evol. Microbiol.">
        <title>Magnetococcus marinus gen. nov., sp. nov., a marine, magnetotactic bacterium that represents a novel lineage (Magnetococcaceae fam. nov.; Magnetococcales ord. nov.) at the base of the Alphaproteobacteria.</title>
        <authorList>
            <person name="Bazylinski D.A."/>
            <person name="Williams T.J."/>
            <person name="Lefevre C.T."/>
            <person name="Berg R.J."/>
            <person name="Zhang C.L."/>
            <person name="Bowser S.S."/>
            <person name="Dean A.J."/>
            <person name="Beveridge T.J."/>
        </authorList>
    </citation>
    <scope>NUCLEOTIDE SEQUENCE [LARGE SCALE GENOMIC DNA]</scope>
    <source>
        <strain evidence="4">ATCC BAA-1437 / JCM 17883 / MC-1</strain>
    </source>
</reference>
<dbReference type="Proteomes" id="UP000002586">
    <property type="component" value="Chromosome"/>
</dbReference>
<evidence type="ECO:0000256" key="2">
    <source>
        <dbReference type="ARBA" id="ARBA00022729"/>
    </source>
</evidence>
<dbReference type="CDD" id="cd13574">
    <property type="entry name" value="PBP2_PnhD_4"/>
    <property type="match status" value="1"/>
</dbReference>
<dbReference type="NCBIfam" id="TIGR01098">
    <property type="entry name" value="3A0109s03R"/>
    <property type="match status" value="1"/>
</dbReference>
<dbReference type="PANTHER" id="PTHR35841:SF1">
    <property type="entry name" value="PHOSPHONATES-BINDING PERIPLASMIC PROTEIN"/>
    <property type="match status" value="1"/>
</dbReference>
<proteinExistence type="inferred from homology"/>
<dbReference type="eggNOG" id="COG3221">
    <property type="taxonomic scope" value="Bacteria"/>
</dbReference>
<dbReference type="EMBL" id="CP000471">
    <property type="protein sequence ID" value="ABK46020.1"/>
    <property type="molecule type" value="Genomic_DNA"/>
</dbReference>
<sequence length="283" mass="31618" precursor="true">MLRNMLIILLMLAVWTPVARAQEGLSPLLLAIHPYLSRDELLHRFTPLADYLAEHLHRPVAVRIGTSYQDHLYHIAHDKVDLALLGPAAYVDMFQQYGKKPLLTRFAIKGIPYFHGYIVVRKDSPIKQLEDLKGHLFAFGDPKSTMSHLVPRSMLREKGITVSALSGYAFLGSHQNVALAVLAGDFDAGAIKEEVYQTFKTRGLRVLATTPAFSEHLFVARSTLDEVLVQQVRQIMLDMYQSPQGRAVLTGIKANLTALVPVHNEDYDALTQLINNLAEAGIR</sequence>
<evidence type="ECO:0000313" key="3">
    <source>
        <dbReference type="EMBL" id="ABK46020.1"/>
    </source>
</evidence>
<dbReference type="KEGG" id="mgm:Mmc1_3535"/>
<evidence type="ECO:0000313" key="4">
    <source>
        <dbReference type="Proteomes" id="UP000002586"/>
    </source>
</evidence>
<dbReference type="Pfam" id="PF12974">
    <property type="entry name" value="Phosphonate-bd"/>
    <property type="match status" value="1"/>
</dbReference>
<protein>
    <submittedName>
        <fullName evidence="3">Phosphonate ABC transporter, periplasmic phosphonate-binding protein</fullName>
    </submittedName>
</protein>
<name>A0LDH7_MAGMM</name>
<organism evidence="3 4">
    <name type="scientific">Magnetococcus marinus (strain ATCC BAA-1437 / JCM 17883 / MC-1)</name>
    <dbReference type="NCBI Taxonomy" id="156889"/>
    <lineage>
        <taxon>Bacteria</taxon>
        <taxon>Pseudomonadati</taxon>
        <taxon>Pseudomonadota</taxon>
        <taxon>Magnetococcia</taxon>
        <taxon>Magnetococcales</taxon>
        <taxon>Magnetococcaceae</taxon>
        <taxon>Magnetococcus</taxon>
    </lineage>
</organism>
<comment type="similarity">
    <text evidence="1">Belongs to the phosphate/phosphite/phosphonate binding protein family.</text>
</comment>
<dbReference type="Gene3D" id="3.40.190.10">
    <property type="entry name" value="Periplasmic binding protein-like II"/>
    <property type="match status" value="2"/>
</dbReference>
<dbReference type="AlphaFoldDB" id="A0LDH7"/>
<dbReference type="STRING" id="156889.Mmc1_3535"/>
<dbReference type="GO" id="GO:0055085">
    <property type="term" value="P:transmembrane transport"/>
    <property type="evidence" value="ECO:0007669"/>
    <property type="project" value="InterPro"/>
</dbReference>
<dbReference type="GO" id="GO:0043190">
    <property type="term" value="C:ATP-binding cassette (ABC) transporter complex"/>
    <property type="evidence" value="ECO:0007669"/>
    <property type="project" value="InterPro"/>
</dbReference>
<dbReference type="OrthoDB" id="7374754at2"/>
<evidence type="ECO:0000256" key="1">
    <source>
        <dbReference type="ARBA" id="ARBA00007162"/>
    </source>
</evidence>
<dbReference type="PANTHER" id="PTHR35841">
    <property type="entry name" value="PHOSPHONATES-BINDING PERIPLASMIC PROTEIN"/>
    <property type="match status" value="1"/>
</dbReference>
<keyword evidence="4" id="KW-1185">Reference proteome</keyword>